<keyword evidence="1" id="KW-1133">Transmembrane helix</keyword>
<evidence type="ECO:0000313" key="2">
    <source>
        <dbReference type="EMBL" id="ODN41275.1"/>
    </source>
</evidence>
<protein>
    <recommendedName>
        <fullName evidence="4">2TM domain-containing protein</fullName>
    </recommendedName>
</protein>
<dbReference type="Proteomes" id="UP000094329">
    <property type="component" value="Unassembled WGS sequence"/>
</dbReference>
<accession>A0ABX3A1E5</accession>
<evidence type="ECO:0000256" key="1">
    <source>
        <dbReference type="SAM" id="Phobius"/>
    </source>
</evidence>
<feature type="transmembrane region" description="Helical" evidence="1">
    <location>
        <begin position="49"/>
        <end position="68"/>
    </location>
</feature>
<keyword evidence="3" id="KW-1185">Reference proteome</keyword>
<proteinExistence type="predicted"/>
<sequence length="87" mass="10236">MKNLLNKEKINTSENKIEKVYKRNKIKLIITFVLVNVIVWYLVGIGQYHWYAGFLLTGLTGYLSYRLLPIMKSGLKQRIAEEYEDLP</sequence>
<keyword evidence="1" id="KW-0812">Transmembrane</keyword>
<dbReference type="RefSeq" id="WP_069314264.1">
    <property type="nucleotide sequence ID" value="NZ_MDTU01000004.1"/>
</dbReference>
<feature type="transmembrane region" description="Helical" evidence="1">
    <location>
        <begin position="26"/>
        <end position="43"/>
    </location>
</feature>
<dbReference type="EMBL" id="MDTU01000004">
    <property type="protein sequence ID" value="ODN41275.1"/>
    <property type="molecule type" value="Genomic_DNA"/>
</dbReference>
<keyword evidence="1" id="KW-0472">Membrane</keyword>
<reference evidence="2 3" key="1">
    <citation type="submission" date="2016-08" db="EMBL/GenBank/DDBJ databases">
        <title>Draft genome sequence of Candidatus Piscirickettsia litoralis, from seawater.</title>
        <authorList>
            <person name="Wan X."/>
            <person name="Lee A.J."/>
            <person name="Hou S."/>
            <person name="Donachie S.P."/>
        </authorList>
    </citation>
    <scope>NUCLEOTIDE SEQUENCE [LARGE SCALE GENOMIC DNA]</scope>
    <source>
        <strain evidence="2 3">Y2</strain>
    </source>
</reference>
<evidence type="ECO:0000313" key="3">
    <source>
        <dbReference type="Proteomes" id="UP000094329"/>
    </source>
</evidence>
<organism evidence="2 3">
    <name type="scientific">Piscirickettsia litoralis</name>
    <dbReference type="NCBI Taxonomy" id="1891921"/>
    <lineage>
        <taxon>Bacteria</taxon>
        <taxon>Pseudomonadati</taxon>
        <taxon>Pseudomonadota</taxon>
        <taxon>Gammaproteobacteria</taxon>
        <taxon>Thiotrichales</taxon>
        <taxon>Piscirickettsiaceae</taxon>
        <taxon>Piscirickettsia</taxon>
    </lineage>
</organism>
<comment type="caution">
    <text evidence="2">The sequence shown here is derived from an EMBL/GenBank/DDBJ whole genome shotgun (WGS) entry which is preliminary data.</text>
</comment>
<name>A0ABX3A1E5_9GAMM</name>
<gene>
    <name evidence="2" type="ORF">BGC07_17050</name>
</gene>
<evidence type="ECO:0008006" key="4">
    <source>
        <dbReference type="Google" id="ProtNLM"/>
    </source>
</evidence>